<dbReference type="RefSeq" id="WP_196817444.1">
    <property type="nucleotide sequence ID" value="NZ_CP012850.1"/>
</dbReference>
<evidence type="ECO:0000256" key="4">
    <source>
        <dbReference type="RuleBase" id="RU000363"/>
    </source>
</evidence>
<sequence length="262" mass="28571">MDGKITNKKIALVTGANRGIGFETCKQLSQLDITVLLTARDPTKGEAAAKQLTDQGLDVIFFQLDVSNRSNVEDIFTKIEKQFGRLDILINNAAILYDKNQSTINADLELVSKALTTNLYGPWLLCQAFIPLMEKNGYGRIVNISSGAASLHYMEGGTPAYGISKVALNALTRKLASELGQKNVLVNSIDPGWVATDMGGRGGRPVEKGCRGSYGLLPCQIMARVGDSFMTGNLYFGNDPNEKIVSSSILFPIYLRVQPFWI</sequence>
<evidence type="ECO:0000313" key="6">
    <source>
        <dbReference type="Proteomes" id="UP000058925"/>
    </source>
</evidence>
<proteinExistence type="inferred from homology"/>
<dbReference type="InterPro" id="IPR036291">
    <property type="entry name" value="NAD(P)-bd_dom_sf"/>
</dbReference>
<organism evidence="5 6">
    <name type="scientific">Candidatus Nitrosocosmicus oleophilus</name>
    <dbReference type="NCBI Taxonomy" id="1353260"/>
    <lineage>
        <taxon>Archaea</taxon>
        <taxon>Nitrososphaerota</taxon>
        <taxon>Nitrososphaeria</taxon>
        <taxon>Nitrososphaerales</taxon>
        <taxon>Nitrososphaeraceae</taxon>
        <taxon>Candidatus Nitrosocosmicus</taxon>
    </lineage>
</organism>
<dbReference type="Pfam" id="PF00106">
    <property type="entry name" value="adh_short"/>
    <property type="match status" value="1"/>
</dbReference>
<accession>A0A654LWR1</accession>
<dbReference type="EC" id="1.3.1.104" evidence="5"/>
<evidence type="ECO:0000313" key="5">
    <source>
        <dbReference type="EMBL" id="ALI34866.1"/>
    </source>
</evidence>
<dbReference type="EMBL" id="CP012850">
    <property type="protein sequence ID" value="ALI34866.1"/>
    <property type="molecule type" value="Genomic_DNA"/>
</dbReference>
<evidence type="ECO:0000256" key="3">
    <source>
        <dbReference type="ARBA" id="ARBA00023002"/>
    </source>
</evidence>
<dbReference type="GO" id="GO:0141148">
    <property type="term" value="F:enoyl-[acyl-carrier-protein] reductase (NADPH) activity"/>
    <property type="evidence" value="ECO:0007669"/>
    <property type="project" value="UniProtKB-EC"/>
</dbReference>
<dbReference type="CDD" id="cd05324">
    <property type="entry name" value="carb_red_PTCR-like_SDR_c"/>
    <property type="match status" value="1"/>
</dbReference>
<dbReference type="SUPFAM" id="SSF51735">
    <property type="entry name" value="NAD(P)-binding Rossmann-fold domains"/>
    <property type="match status" value="1"/>
</dbReference>
<gene>
    <name evidence="5" type="primary">fabL</name>
    <name evidence="5" type="ORF">NMY3_00657</name>
</gene>
<evidence type="ECO:0000256" key="2">
    <source>
        <dbReference type="ARBA" id="ARBA00022857"/>
    </source>
</evidence>
<dbReference type="GO" id="GO:0016616">
    <property type="term" value="F:oxidoreductase activity, acting on the CH-OH group of donors, NAD or NADP as acceptor"/>
    <property type="evidence" value="ECO:0007669"/>
    <property type="project" value="InterPro"/>
</dbReference>
<dbReference type="PRINTS" id="PR00081">
    <property type="entry name" value="GDHRDH"/>
</dbReference>
<keyword evidence="6" id="KW-1185">Reference proteome</keyword>
<comment type="similarity">
    <text evidence="1 4">Belongs to the short-chain dehydrogenases/reductases (SDR) family.</text>
</comment>
<dbReference type="PANTHER" id="PTHR43490:SF99">
    <property type="entry name" value="SHORT-CHAIN DEHYDROGENASE_REDUCTASE"/>
    <property type="match status" value="1"/>
</dbReference>
<dbReference type="AlphaFoldDB" id="A0A654LWR1"/>
<name>A0A654LWR1_9ARCH</name>
<dbReference type="InterPro" id="IPR020904">
    <property type="entry name" value="Sc_DH/Rdtase_CS"/>
</dbReference>
<reference evidence="6" key="1">
    <citation type="submission" date="2015-10" db="EMBL/GenBank/DDBJ databases">
        <title>Niche specialization of a soil ammonia-oxidizing archaeon, Candidatus Nitrosocosmicus oleophilus.</title>
        <authorList>
            <person name="Jung M.-Y."/>
            <person name="Rhee S.-K."/>
        </authorList>
    </citation>
    <scope>NUCLEOTIDE SEQUENCE [LARGE SCALE GENOMIC DNA]</scope>
    <source>
        <strain evidence="6">MY3</strain>
    </source>
</reference>
<dbReference type="InterPro" id="IPR002347">
    <property type="entry name" value="SDR_fam"/>
</dbReference>
<dbReference type="Gene3D" id="3.40.50.720">
    <property type="entry name" value="NAD(P)-binding Rossmann-like Domain"/>
    <property type="match status" value="1"/>
</dbReference>
<dbReference type="Proteomes" id="UP000058925">
    <property type="component" value="Chromosome"/>
</dbReference>
<protein>
    <submittedName>
        <fullName evidence="5">Enoyl-(Acyl-carrier-protein) reductase (NADPH) FabL</fullName>
        <ecNumber evidence="5">1.3.1.104</ecNumber>
    </submittedName>
</protein>
<dbReference type="KEGG" id="taa:NMY3_00657"/>
<keyword evidence="2" id="KW-0521">NADP</keyword>
<dbReference type="PRINTS" id="PR00080">
    <property type="entry name" value="SDRFAMILY"/>
</dbReference>
<dbReference type="InterPro" id="IPR045313">
    <property type="entry name" value="CBR1-like"/>
</dbReference>
<evidence type="ECO:0000256" key="1">
    <source>
        <dbReference type="ARBA" id="ARBA00006484"/>
    </source>
</evidence>
<dbReference type="PANTHER" id="PTHR43490">
    <property type="entry name" value="(+)-NEOMENTHOL DEHYDROGENASE"/>
    <property type="match status" value="1"/>
</dbReference>
<keyword evidence="3 5" id="KW-0560">Oxidoreductase</keyword>
<dbReference type="OrthoDB" id="24596at2157"/>
<dbReference type="PROSITE" id="PS00061">
    <property type="entry name" value="ADH_SHORT"/>
    <property type="match status" value="1"/>
</dbReference>
<dbReference type="GeneID" id="60420805"/>